<keyword evidence="3" id="KW-0804">Transcription</keyword>
<keyword evidence="2" id="KW-0238">DNA-binding</keyword>
<accession>A0ABW2XN59</accession>
<evidence type="ECO:0000313" key="6">
    <source>
        <dbReference type="Proteomes" id="UP001597063"/>
    </source>
</evidence>
<dbReference type="InterPro" id="IPR050679">
    <property type="entry name" value="Bact_HTH_transcr_reg"/>
</dbReference>
<evidence type="ECO:0000256" key="3">
    <source>
        <dbReference type="ARBA" id="ARBA00023163"/>
    </source>
</evidence>
<dbReference type="RefSeq" id="WP_131755305.1">
    <property type="nucleotide sequence ID" value="NZ_CAACUY010000004.1"/>
</dbReference>
<dbReference type="SMART" id="SM00345">
    <property type="entry name" value="HTH_GNTR"/>
    <property type="match status" value="1"/>
</dbReference>
<dbReference type="Gene3D" id="1.10.10.10">
    <property type="entry name" value="Winged helix-like DNA-binding domain superfamily/Winged helix DNA-binding domain"/>
    <property type="match status" value="1"/>
</dbReference>
<keyword evidence="1" id="KW-0805">Transcription regulation</keyword>
<comment type="caution">
    <text evidence="5">The sequence shown here is derived from an EMBL/GenBank/DDBJ whole genome shotgun (WGS) entry which is preliminary data.</text>
</comment>
<dbReference type="PANTHER" id="PTHR44846">
    <property type="entry name" value="MANNOSYL-D-GLYCERATE TRANSPORT/METABOLISM SYSTEM REPRESSOR MNGR-RELATED"/>
    <property type="match status" value="1"/>
</dbReference>
<dbReference type="PANTHER" id="PTHR44846:SF17">
    <property type="entry name" value="GNTR-FAMILY TRANSCRIPTIONAL REGULATOR"/>
    <property type="match status" value="1"/>
</dbReference>
<evidence type="ECO:0000256" key="2">
    <source>
        <dbReference type="ARBA" id="ARBA00023125"/>
    </source>
</evidence>
<protein>
    <submittedName>
        <fullName evidence="5">GntR family transcriptional regulator</fullName>
    </submittedName>
</protein>
<dbReference type="EMBL" id="JBHTGP010000006">
    <property type="protein sequence ID" value="MFD0685890.1"/>
    <property type="molecule type" value="Genomic_DNA"/>
</dbReference>
<keyword evidence="6" id="KW-1185">Reference proteome</keyword>
<dbReference type="CDD" id="cd07377">
    <property type="entry name" value="WHTH_GntR"/>
    <property type="match status" value="1"/>
</dbReference>
<dbReference type="PROSITE" id="PS50949">
    <property type="entry name" value="HTH_GNTR"/>
    <property type="match status" value="1"/>
</dbReference>
<feature type="domain" description="HTH gntR-type" evidence="4">
    <location>
        <begin position="9"/>
        <end position="77"/>
    </location>
</feature>
<dbReference type="InterPro" id="IPR036390">
    <property type="entry name" value="WH_DNA-bd_sf"/>
</dbReference>
<dbReference type="Proteomes" id="UP001597063">
    <property type="component" value="Unassembled WGS sequence"/>
</dbReference>
<evidence type="ECO:0000256" key="1">
    <source>
        <dbReference type="ARBA" id="ARBA00023015"/>
    </source>
</evidence>
<dbReference type="Pfam" id="PF00392">
    <property type="entry name" value="GntR"/>
    <property type="match status" value="1"/>
</dbReference>
<dbReference type="InterPro" id="IPR036388">
    <property type="entry name" value="WH-like_DNA-bd_sf"/>
</dbReference>
<evidence type="ECO:0000259" key="4">
    <source>
        <dbReference type="PROSITE" id="PS50949"/>
    </source>
</evidence>
<dbReference type="InterPro" id="IPR000524">
    <property type="entry name" value="Tscrpt_reg_HTH_GntR"/>
</dbReference>
<evidence type="ECO:0000313" key="5">
    <source>
        <dbReference type="EMBL" id="MFD0685890.1"/>
    </source>
</evidence>
<proteinExistence type="predicted"/>
<organism evidence="5 6">
    <name type="scientific">Actinomadura fibrosa</name>
    <dbReference type="NCBI Taxonomy" id="111802"/>
    <lineage>
        <taxon>Bacteria</taxon>
        <taxon>Bacillati</taxon>
        <taxon>Actinomycetota</taxon>
        <taxon>Actinomycetes</taxon>
        <taxon>Streptosporangiales</taxon>
        <taxon>Thermomonosporaceae</taxon>
        <taxon>Actinomadura</taxon>
    </lineage>
</organism>
<dbReference type="SUPFAM" id="SSF46785">
    <property type="entry name" value="Winged helix' DNA-binding domain"/>
    <property type="match status" value="1"/>
</dbReference>
<reference evidence="6" key="1">
    <citation type="journal article" date="2019" name="Int. J. Syst. Evol. Microbiol.">
        <title>The Global Catalogue of Microorganisms (GCM) 10K type strain sequencing project: providing services to taxonomists for standard genome sequencing and annotation.</title>
        <authorList>
            <consortium name="The Broad Institute Genomics Platform"/>
            <consortium name="The Broad Institute Genome Sequencing Center for Infectious Disease"/>
            <person name="Wu L."/>
            <person name="Ma J."/>
        </authorList>
    </citation>
    <scope>NUCLEOTIDE SEQUENCE [LARGE SCALE GENOMIC DNA]</scope>
    <source>
        <strain evidence="6">JCM 9371</strain>
    </source>
</reference>
<sequence>MSIDPDDVTAPWLQLLALLRERIEDGTYAPGKRLPSLVALEEEFGLNAKTVKKAVDALRDEGLVVTSPGRGTFVKPAED</sequence>
<name>A0ABW2XN59_9ACTN</name>
<gene>
    <name evidence="5" type="ORF">ACFQZM_15400</name>
</gene>